<dbReference type="WBParaSite" id="SCUD_0001981501-mRNA-1">
    <property type="protein sequence ID" value="SCUD_0001981501-mRNA-1"/>
    <property type="gene ID" value="SCUD_0001981501"/>
</dbReference>
<proteinExistence type="predicted"/>
<name>A0A183KXL6_9TREM</name>
<protein>
    <submittedName>
        <fullName evidence="1">DUF4283 domain-containing protein</fullName>
    </submittedName>
</protein>
<organism evidence="1">
    <name type="scientific">Schistosoma curassoni</name>
    <dbReference type="NCBI Taxonomy" id="6186"/>
    <lineage>
        <taxon>Eukaryota</taxon>
        <taxon>Metazoa</taxon>
        <taxon>Spiralia</taxon>
        <taxon>Lophotrochozoa</taxon>
        <taxon>Platyhelminthes</taxon>
        <taxon>Trematoda</taxon>
        <taxon>Digenea</taxon>
        <taxon>Strigeidida</taxon>
        <taxon>Schistosomatoidea</taxon>
        <taxon>Schistosomatidae</taxon>
        <taxon>Schistosoma</taxon>
    </lineage>
</organism>
<accession>A0A183KXL6</accession>
<evidence type="ECO:0000313" key="1">
    <source>
        <dbReference type="WBParaSite" id="SCUD_0001981501-mRNA-1"/>
    </source>
</evidence>
<reference evidence="1" key="1">
    <citation type="submission" date="2016-06" db="UniProtKB">
        <authorList>
            <consortium name="WormBaseParasite"/>
        </authorList>
    </citation>
    <scope>IDENTIFICATION</scope>
</reference>
<sequence>MPPNALILSRVGRVSSLKILSYNHVYTTTAMKVLLTAFKRPDSRLLRERKRMSSSLTGLVDIEDLLRGLENPDYKPIVHMGSKILAYDLIVGYRLPWDYSTTLWVRPLGQRLRVWPPKKTTYFSLDIRTVFHPPNKSNDKACPIYIWCLLVSMFMCLNKYSL</sequence>
<dbReference type="AlphaFoldDB" id="A0A183KXL6"/>